<evidence type="ECO:0000256" key="2">
    <source>
        <dbReference type="ARBA" id="ARBA00012944"/>
    </source>
</evidence>
<evidence type="ECO:0000259" key="9">
    <source>
        <dbReference type="Pfam" id="PF00361"/>
    </source>
</evidence>
<protein>
    <recommendedName>
        <fullName evidence="2">NADH:ubiquinone reductase (H(+)-translocating)</fullName>
        <ecNumber evidence="2">7.1.1.2</ecNumber>
    </recommendedName>
    <alternativeName>
        <fullName evidence="6">NADH dehydrogenase subunit 5</fullName>
    </alternativeName>
</protein>
<feature type="transmembrane region" description="Helical" evidence="8">
    <location>
        <begin position="340"/>
        <end position="361"/>
    </location>
</feature>
<dbReference type="AlphaFoldDB" id="A0A6C0SST6"/>
<dbReference type="GO" id="GO:0003954">
    <property type="term" value="F:NADH dehydrogenase activity"/>
    <property type="evidence" value="ECO:0007669"/>
    <property type="project" value="TreeGrafter"/>
</dbReference>
<dbReference type="GO" id="GO:0015990">
    <property type="term" value="P:electron transport coupled proton transport"/>
    <property type="evidence" value="ECO:0007669"/>
    <property type="project" value="TreeGrafter"/>
</dbReference>
<dbReference type="InterPro" id="IPR003945">
    <property type="entry name" value="NU5C-like"/>
</dbReference>
<feature type="transmembrane region" description="Helical" evidence="8">
    <location>
        <begin position="252"/>
        <end position="273"/>
    </location>
</feature>
<feature type="transmembrane region" description="Helical" evidence="8">
    <location>
        <begin position="411"/>
        <end position="430"/>
    </location>
</feature>
<keyword evidence="4 8" id="KW-1133">Transmembrane helix</keyword>
<gene>
    <name evidence="10" type="primary">ND5</name>
</gene>
<reference evidence="10" key="1">
    <citation type="submission" date="2019-10" db="EMBL/GenBank/DDBJ databases">
        <authorList>
            <person name="Schultz D.T."/>
            <person name="Haddock S.H.D."/>
        </authorList>
    </citation>
    <scope>NUCLEOTIDE SEQUENCE</scope>
    <source>
        <strain evidence="10">Hc1</strain>
    </source>
</reference>
<dbReference type="Pfam" id="PF00361">
    <property type="entry name" value="Proton_antipo_M"/>
    <property type="match status" value="1"/>
</dbReference>
<keyword evidence="3 8" id="KW-0812">Transmembrane</keyword>
<feature type="transmembrane region" description="Helical" evidence="8">
    <location>
        <begin position="285"/>
        <end position="306"/>
    </location>
</feature>
<keyword evidence="5 8" id="KW-0472">Membrane</keyword>
<feature type="transmembrane region" description="Helical" evidence="8">
    <location>
        <begin position="188"/>
        <end position="214"/>
    </location>
</feature>
<organism evidence="10">
    <name type="scientific">Hormiphora californensis</name>
    <name type="common">Sea gooseberry</name>
    <dbReference type="NCBI Taxonomy" id="1403702"/>
    <lineage>
        <taxon>Eukaryota</taxon>
        <taxon>Metazoa</taxon>
        <taxon>Ctenophora</taxon>
        <taxon>Tentaculata</taxon>
        <taxon>Cydippida</taxon>
        <taxon>Pleurobrachiidae</taxon>
        <taxon>Hormiphora</taxon>
    </lineage>
</organism>
<comment type="subcellular location">
    <subcellularLocation>
        <location evidence="1">Membrane</location>
        <topology evidence="1">Multi-pass membrane protein</topology>
    </subcellularLocation>
</comment>
<keyword evidence="10" id="KW-0496">Mitochondrion</keyword>
<feature type="transmembrane region" description="Helical" evidence="8">
    <location>
        <begin position="99"/>
        <end position="118"/>
    </location>
</feature>
<evidence type="ECO:0000313" key="10">
    <source>
        <dbReference type="EMBL" id="QIA92689.1"/>
    </source>
</evidence>
<dbReference type="RefSeq" id="YP_009726869.1">
    <property type="nucleotide sequence ID" value="NC_045864.1"/>
</dbReference>
<dbReference type="GeneID" id="43962107"/>
<dbReference type="InterPro" id="IPR001750">
    <property type="entry name" value="ND/Mrp_TM"/>
</dbReference>
<feature type="transmembrane region" description="Helical" evidence="8">
    <location>
        <begin position="476"/>
        <end position="499"/>
    </location>
</feature>
<evidence type="ECO:0000256" key="7">
    <source>
        <dbReference type="ARBA" id="ARBA00049551"/>
    </source>
</evidence>
<feature type="transmembrane region" description="Helical" evidence="8">
    <location>
        <begin position="312"/>
        <end position="328"/>
    </location>
</feature>
<dbReference type="CTD" id="4540"/>
<feature type="transmembrane region" description="Helical" evidence="8">
    <location>
        <begin position="30"/>
        <end position="51"/>
    </location>
</feature>
<dbReference type="PRINTS" id="PR01434">
    <property type="entry name" value="NADHDHGNASE5"/>
</dbReference>
<comment type="catalytic activity">
    <reaction evidence="7">
        <text>a ubiquinone + NADH + 5 H(+)(in) = a ubiquinol + NAD(+) + 4 H(+)(out)</text>
        <dbReference type="Rhea" id="RHEA:29091"/>
        <dbReference type="Rhea" id="RHEA-COMP:9565"/>
        <dbReference type="Rhea" id="RHEA-COMP:9566"/>
        <dbReference type="ChEBI" id="CHEBI:15378"/>
        <dbReference type="ChEBI" id="CHEBI:16389"/>
        <dbReference type="ChEBI" id="CHEBI:17976"/>
        <dbReference type="ChEBI" id="CHEBI:57540"/>
        <dbReference type="ChEBI" id="CHEBI:57945"/>
        <dbReference type="EC" id="7.1.1.2"/>
    </reaction>
</comment>
<feature type="transmembrane region" description="Helical" evidence="8">
    <location>
        <begin position="436"/>
        <end position="456"/>
    </location>
</feature>
<feature type="transmembrane region" description="Helical" evidence="8">
    <location>
        <begin position="124"/>
        <end position="146"/>
    </location>
</feature>
<feature type="transmembrane region" description="Helical" evidence="8">
    <location>
        <begin position="158"/>
        <end position="182"/>
    </location>
</feature>
<feature type="transmembrane region" description="Helical" evidence="8">
    <location>
        <begin position="367"/>
        <end position="390"/>
    </location>
</feature>
<evidence type="ECO:0000256" key="3">
    <source>
        <dbReference type="ARBA" id="ARBA00022692"/>
    </source>
</evidence>
<feature type="transmembrane region" description="Helical" evidence="8">
    <location>
        <begin position="71"/>
        <end position="92"/>
    </location>
</feature>
<dbReference type="GO" id="GO:0008137">
    <property type="term" value="F:NADH dehydrogenase (ubiquinone) activity"/>
    <property type="evidence" value="ECO:0007669"/>
    <property type="project" value="UniProtKB-EC"/>
</dbReference>
<evidence type="ECO:0000256" key="8">
    <source>
        <dbReference type="SAM" id="Phobius"/>
    </source>
</evidence>
<dbReference type="GO" id="GO:0016020">
    <property type="term" value="C:membrane"/>
    <property type="evidence" value="ECO:0007669"/>
    <property type="project" value="UniProtKB-SubCell"/>
</dbReference>
<geneLocation type="mitochondrion" evidence="10"/>
<proteinExistence type="predicted"/>
<accession>A0A6C0SST6</accession>
<evidence type="ECO:0000256" key="1">
    <source>
        <dbReference type="ARBA" id="ARBA00004141"/>
    </source>
</evidence>
<evidence type="ECO:0000256" key="5">
    <source>
        <dbReference type="ARBA" id="ARBA00023136"/>
    </source>
</evidence>
<dbReference type="PANTHER" id="PTHR42829:SF2">
    <property type="entry name" value="NADH-UBIQUINONE OXIDOREDUCTASE CHAIN 5"/>
    <property type="match status" value="1"/>
</dbReference>
<dbReference type="GO" id="GO:0042773">
    <property type="term" value="P:ATP synthesis coupled electron transport"/>
    <property type="evidence" value="ECO:0007669"/>
    <property type="project" value="InterPro"/>
</dbReference>
<dbReference type="EMBL" id="MN544300">
    <property type="protein sequence ID" value="QIA92689.1"/>
    <property type="molecule type" value="Genomic_DNA"/>
</dbReference>
<feature type="domain" description="NADH:quinone oxidoreductase/Mrp antiporter transmembrane" evidence="9">
    <location>
        <begin position="122"/>
        <end position="357"/>
    </location>
</feature>
<dbReference type="EC" id="7.1.1.2" evidence="2"/>
<feature type="transmembrane region" description="Helical" evidence="8">
    <location>
        <begin position="226"/>
        <end position="246"/>
    </location>
</feature>
<name>A0A6C0SST6_HORCA</name>
<dbReference type="PANTHER" id="PTHR42829">
    <property type="entry name" value="NADH-UBIQUINONE OXIDOREDUCTASE CHAIN 5"/>
    <property type="match status" value="1"/>
</dbReference>
<sequence>MLLMLLCLSIFFFFLSVFYISYLNFNIQSLYSLFVTLLILVVLFSYFFTLSQGSLFFDYINISHFSIFSNFNFIFSFIVLLVCVVLLGFILAYFKWFYFILWFLLVFFLFFLSISSYVISFNFILMFVFWELMGVCWFFLISAFFFRIKTRFASFVAFFWNLSGDFALLLYWVISIILFWTLTVSFNYYYTVSIFFMILAVFAKSAVFPAHTWLYYAMEGPTPVSAFLHAAWMITAGVYLFFVFPVYANSCIYLLALFWILYFSFNAIYYYDLKRIIAWWTGSQMGYIFLFFTLGFSLNGLLLFWYHAVFKSYFFFLAGFIISSLFDYQDFRWQFISFSWLFFLFFCAASLVGLFFFWTGIIKEIFVYSYLGILLIKFSFFFIFIFWCIYSFKLFIIRYISFKFDNNTLGYLFFMLGVLLLNTIYVHSNWIVEYPLYYFSLSWVFIFTAISLVVLLNRIDFYSIITDLIYNMVFLYFYKLSLILYCIFYDIYIFCNFFFTFY</sequence>
<evidence type="ECO:0000256" key="6">
    <source>
        <dbReference type="ARBA" id="ARBA00031027"/>
    </source>
</evidence>
<feature type="transmembrane region" description="Helical" evidence="8">
    <location>
        <begin position="6"/>
        <end position="23"/>
    </location>
</feature>
<evidence type="ECO:0000256" key="4">
    <source>
        <dbReference type="ARBA" id="ARBA00022989"/>
    </source>
</evidence>